<dbReference type="Pfam" id="PF13177">
    <property type="entry name" value="DNA_pol3_delta2"/>
    <property type="match status" value="1"/>
</dbReference>
<dbReference type="InterPro" id="IPR050238">
    <property type="entry name" value="DNA_Rep/Repair_Clamp_Loader"/>
</dbReference>
<protein>
    <submittedName>
        <fullName evidence="1">DNA polymerase III subunit delta</fullName>
        <ecNumber evidence="1">2.7.7.7</ecNumber>
    </submittedName>
</protein>
<dbReference type="NCBIfam" id="TIGR00678">
    <property type="entry name" value="holB"/>
    <property type="match status" value="1"/>
</dbReference>
<dbReference type="GO" id="GO:0006261">
    <property type="term" value="P:DNA-templated DNA replication"/>
    <property type="evidence" value="ECO:0007669"/>
    <property type="project" value="TreeGrafter"/>
</dbReference>
<dbReference type="GO" id="GO:0003887">
    <property type="term" value="F:DNA-directed DNA polymerase activity"/>
    <property type="evidence" value="ECO:0007669"/>
    <property type="project" value="UniProtKB-EC"/>
</dbReference>
<dbReference type="EMBL" id="JAAFGW010000071">
    <property type="protein sequence ID" value="NDP47986.1"/>
    <property type="molecule type" value="Genomic_DNA"/>
</dbReference>
<dbReference type="SUPFAM" id="SSF52540">
    <property type="entry name" value="P-loop containing nucleoside triphosphate hydrolases"/>
    <property type="match status" value="1"/>
</dbReference>
<dbReference type="InterPro" id="IPR027417">
    <property type="entry name" value="P-loop_NTPase"/>
</dbReference>
<keyword evidence="1" id="KW-0808">Transferase</keyword>
<organism evidence="1 2">
    <name type="scientific">Sulfuriferula multivorans</name>
    <dbReference type="NCBI Taxonomy" id="1559896"/>
    <lineage>
        <taxon>Bacteria</taxon>
        <taxon>Pseudomonadati</taxon>
        <taxon>Pseudomonadota</taxon>
        <taxon>Betaproteobacteria</taxon>
        <taxon>Nitrosomonadales</taxon>
        <taxon>Sulfuricellaceae</taxon>
        <taxon>Sulfuriferula</taxon>
    </lineage>
</organism>
<name>A0A7C9P333_9PROT</name>
<gene>
    <name evidence="1" type="primary">holB</name>
    <name evidence="1" type="ORF">GZ085_06250</name>
</gene>
<comment type="caution">
    <text evidence="1">The sequence shown here is derived from an EMBL/GenBank/DDBJ whole genome shotgun (WGS) entry which is preliminary data.</text>
</comment>
<dbReference type="PANTHER" id="PTHR11669">
    <property type="entry name" value="REPLICATION FACTOR C / DNA POLYMERASE III GAMMA-TAU SUBUNIT"/>
    <property type="match status" value="1"/>
</dbReference>
<dbReference type="PANTHER" id="PTHR11669:SF8">
    <property type="entry name" value="DNA POLYMERASE III SUBUNIT DELTA"/>
    <property type="match status" value="1"/>
</dbReference>
<evidence type="ECO:0000313" key="2">
    <source>
        <dbReference type="Proteomes" id="UP000483432"/>
    </source>
</evidence>
<dbReference type="AlphaFoldDB" id="A0A7C9P333"/>
<keyword evidence="1" id="KW-0548">Nucleotidyltransferase</keyword>
<dbReference type="InterPro" id="IPR004622">
    <property type="entry name" value="DNA_pol_HolB"/>
</dbReference>
<dbReference type="Gene3D" id="3.40.50.300">
    <property type="entry name" value="P-loop containing nucleotide triphosphate hydrolases"/>
    <property type="match status" value="1"/>
</dbReference>
<dbReference type="EC" id="2.7.7.7" evidence="1"/>
<evidence type="ECO:0000313" key="1">
    <source>
        <dbReference type="EMBL" id="NDP47986.1"/>
    </source>
</evidence>
<sequence>MSAPYPWLEIAWQRLLSTRTRPVQALLLTGPRGVGKGALAQAWAHALLCETPLIEGAACGTCPACHWLKTGAHPDFRLLTLQEKTSKEGETKMAVAIEVDQAREVVEFVRLSTYRAGFRVVLVDSANSLNLAAANSLLKVLEEPPLNTVFILVSDQPRQLLPTIRSRCTRLDIGLPSAESAVQWLSGQQVEDAQSLLGLAGGSPLDAMRWIEGTELDVRQSILDGLARPKQLDPVAMAERWKAVKPHTWHTVAYKWLGDLLAVRMQSQVQFNPDFDEVLTKLGAQVDLAKLLELSKMHAAVGRTLMHPLNRALQQEAWLIQYRHLFD</sequence>
<reference evidence="1 2" key="1">
    <citation type="submission" date="2019-09" db="EMBL/GenBank/DDBJ databases">
        <title>H2 Metabolism Revealed by Metagenomic Analysis in Subglacial Sediment of East Antarctica.</title>
        <authorList>
            <person name="Yang Z."/>
            <person name="Zhang Y."/>
            <person name="Lv Y."/>
            <person name="Yan W."/>
            <person name="Xiao X."/>
            <person name="Sun B."/>
            <person name="Ma H."/>
        </authorList>
    </citation>
    <scope>NUCLEOTIDE SEQUENCE [LARGE SCALE GENOMIC DNA]</scope>
    <source>
        <strain evidence="1">Bin2_2</strain>
    </source>
</reference>
<dbReference type="Proteomes" id="UP000483432">
    <property type="component" value="Unassembled WGS sequence"/>
</dbReference>
<accession>A0A7C9P333</accession>
<dbReference type="GO" id="GO:0009360">
    <property type="term" value="C:DNA polymerase III complex"/>
    <property type="evidence" value="ECO:0007669"/>
    <property type="project" value="TreeGrafter"/>
</dbReference>
<proteinExistence type="predicted"/>
<dbReference type="GO" id="GO:0008408">
    <property type="term" value="F:3'-5' exonuclease activity"/>
    <property type="evidence" value="ECO:0007669"/>
    <property type="project" value="InterPro"/>
</dbReference>